<dbReference type="InterPro" id="IPR016181">
    <property type="entry name" value="Acyl_CoA_acyltransferase"/>
</dbReference>
<keyword evidence="3" id="KW-1185">Reference proteome</keyword>
<dbReference type="Gene3D" id="3.40.630.30">
    <property type="match status" value="1"/>
</dbReference>
<gene>
    <name evidence="2" type="ORF">JF535_09125</name>
</gene>
<dbReference type="CDD" id="cd04301">
    <property type="entry name" value="NAT_SF"/>
    <property type="match status" value="1"/>
</dbReference>
<sequence>MALIIILTWRLSGVVARYRWFSPPQVSSLPQTTGSELMHCKLFDESEAEQVIALFRSVFSVSEGAAEGETIATLVSHLIEQTAPDDLLGCVAKCGNRITGSIFFSRFTVPNGATAFILSPVAIATDVQGTGVGQRLIRYGLDELRSRDARLVFTYGDPAFYSKTGFQQIGEDMVAAPYPLSQPIGWLAQSLDGEPVPAMQGATHCVAALSDPGYW</sequence>
<proteinExistence type="predicted"/>
<dbReference type="Proteomes" id="UP000664293">
    <property type="component" value="Unassembled WGS sequence"/>
</dbReference>
<accession>A0ABS3E725</accession>
<evidence type="ECO:0000313" key="2">
    <source>
        <dbReference type="EMBL" id="MBN8431008.1"/>
    </source>
</evidence>
<reference evidence="2 3" key="1">
    <citation type="submission" date="2020-12" db="EMBL/GenBank/DDBJ databases">
        <title>Oil enriched cultivation method for isolating marine PHA-producing bacteria.</title>
        <authorList>
            <person name="Zheng W."/>
            <person name="Yu S."/>
            <person name="Huang Y."/>
        </authorList>
    </citation>
    <scope>NUCLEOTIDE SEQUENCE [LARGE SCALE GENOMIC DNA]</scope>
    <source>
        <strain evidence="2 3">SN0-2</strain>
    </source>
</reference>
<dbReference type="PROSITE" id="PS51186">
    <property type="entry name" value="GNAT"/>
    <property type="match status" value="1"/>
</dbReference>
<protein>
    <submittedName>
        <fullName evidence="2">N-acetyltransferase</fullName>
    </submittedName>
</protein>
<dbReference type="SUPFAM" id="SSF55729">
    <property type="entry name" value="Acyl-CoA N-acyltransferases (Nat)"/>
    <property type="match status" value="1"/>
</dbReference>
<dbReference type="EMBL" id="JAEKJR010000002">
    <property type="protein sequence ID" value="MBN8431008.1"/>
    <property type="molecule type" value="Genomic_DNA"/>
</dbReference>
<evidence type="ECO:0000259" key="1">
    <source>
        <dbReference type="PROSITE" id="PS51186"/>
    </source>
</evidence>
<name>A0ABS3E725_9GAMM</name>
<dbReference type="InterPro" id="IPR000182">
    <property type="entry name" value="GNAT_dom"/>
</dbReference>
<comment type="caution">
    <text evidence="2">The sequence shown here is derived from an EMBL/GenBank/DDBJ whole genome shotgun (WGS) entry which is preliminary data.</text>
</comment>
<organism evidence="2 3">
    <name type="scientific">Microbulbifer salipaludis</name>
    <dbReference type="NCBI Taxonomy" id="187980"/>
    <lineage>
        <taxon>Bacteria</taxon>
        <taxon>Pseudomonadati</taxon>
        <taxon>Pseudomonadota</taxon>
        <taxon>Gammaproteobacteria</taxon>
        <taxon>Cellvibrionales</taxon>
        <taxon>Microbulbiferaceae</taxon>
        <taxon>Microbulbifer</taxon>
    </lineage>
</organism>
<dbReference type="RefSeq" id="WP_207001389.1">
    <property type="nucleotide sequence ID" value="NZ_JAEKJR010000002.1"/>
</dbReference>
<evidence type="ECO:0000313" key="3">
    <source>
        <dbReference type="Proteomes" id="UP000664293"/>
    </source>
</evidence>
<feature type="domain" description="N-acetyltransferase" evidence="1">
    <location>
        <begin position="38"/>
        <end position="185"/>
    </location>
</feature>
<dbReference type="Pfam" id="PF13527">
    <property type="entry name" value="Acetyltransf_9"/>
    <property type="match status" value="1"/>
</dbReference>